<keyword evidence="2" id="KW-1185">Reference proteome</keyword>
<evidence type="ECO:0008006" key="3">
    <source>
        <dbReference type="Google" id="ProtNLM"/>
    </source>
</evidence>
<dbReference type="KEGG" id="chh:A0O34_06335"/>
<dbReference type="Proteomes" id="UP000077824">
    <property type="component" value="Chromosome"/>
</dbReference>
<gene>
    <name evidence="1" type="ORF">A0O34_06335</name>
</gene>
<organism evidence="1 2">
    <name type="scientific">Chryseobacterium glaciei</name>
    <dbReference type="NCBI Taxonomy" id="1685010"/>
    <lineage>
        <taxon>Bacteria</taxon>
        <taxon>Pseudomonadati</taxon>
        <taxon>Bacteroidota</taxon>
        <taxon>Flavobacteriia</taxon>
        <taxon>Flavobacteriales</taxon>
        <taxon>Weeksellaceae</taxon>
        <taxon>Chryseobacterium group</taxon>
        <taxon>Chryseobacterium</taxon>
    </lineage>
</organism>
<evidence type="ECO:0000313" key="1">
    <source>
        <dbReference type="EMBL" id="ANF50150.1"/>
    </source>
</evidence>
<proteinExistence type="predicted"/>
<dbReference type="RefSeq" id="WP_066752642.1">
    <property type="nucleotide sequence ID" value="NZ_CP015199.1"/>
</dbReference>
<reference evidence="1 2" key="1">
    <citation type="submission" date="2016-04" db="EMBL/GenBank/DDBJ databases">
        <title>Complete Genome Sequence of Chryseobacterium sp. IHBB 10212.</title>
        <authorList>
            <person name="Pal M."/>
            <person name="Swarnkar M.K."/>
            <person name="Kaushal K."/>
            <person name="Chhibber S."/>
            <person name="Singh A.K."/>
            <person name="Gulati A."/>
        </authorList>
    </citation>
    <scope>NUCLEOTIDE SEQUENCE [LARGE SCALE GENOMIC DNA]</scope>
    <source>
        <strain evidence="1 2">IHBB 10212</strain>
    </source>
</reference>
<accession>A0A172XTD9</accession>
<dbReference type="EMBL" id="CP015199">
    <property type="protein sequence ID" value="ANF50150.1"/>
    <property type="molecule type" value="Genomic_DNA"/>
</dbReference>
<dbReference type="STRING" id="1685010.A0O34_06335"/>
<protein>
    <recommendedName>
        <fullName evidence="3">Lipoprotein</fullName>
    </recommendedName>
</protein>
<name>A0A172XTD9_9FLAO</name>
<dbReference type="AlphaFoldDB" id="A0A172XTD9"/>
<dbReference type="OrthoDB" id="1340350at2"/>
<dbReference type="PROSITE" id="PS51257">
    <property type="entry name" value="PROKAR_LIPOPROTEIN"/>
    <property type="match status" value="1"/>
</dbReference>
<sequence length="320" mass="35680">MKKQLLVLSSLLLISCGGSDFLNSQEEVQTPKVLDKNSLIQSKTSSITNKTETVLMNLSFDTGVRSENGGCSFEYILGPPGHENTHTSTQCFGPNPISQNGYLVRGYGKPRRSAFNYDDWFGVMLISKNEGKMTNLQGQSVLVDNPLSNAISIQQHFQANQTYEITLSTIIEDQIYTSKHSQYSSNTYSIDKSEAFPTLAIELKDTPEISGTDPCAARPNVGNGLTQANNYKKQTVEKTSQWAKENKTFVFNFSTKEEKNGLVIYFLPEVSGQRPAQHVPESYFRMDIRNVKVIQKPFDPIYVVPDTRPNTNPCGFRGGC</sequence>
<evidence type="ECO:0000313" key="2">
    <source>
        <dbReference type="Proteomes" id="UP000077824"/>
    </source>
</evidence>